<dbReference type="PROSITE" id="PS00297">
    <property type="entry name" value="HSP70_1"/>
    <property type="match status" value="1"/>
</dbReference>
<dbReference type="InterPro" id="IPR018181">
    <property type="entry name" value="Heat_shock_70_CS"/>
</dbReference>
<dbReference type="AlphaFoldDB" id="A0A1T4K6G6"/>
<evidence type="ECO:0000256" key="4">
    <source>
        <dbReference type="ARBA" id="ARBA00023016"/>
    </source>
</evidence>
<dbReference type="SUPFAM" id="SSF53067">
    <property type="entry name" value="Actin-like ATPase domain"/>
    <property type="match status" value="1"/>
</dbReference>
<comment type="similarity">
    <text evidence="1">Belongs to the heat shock protein 70 family.</text>
</comment>
<evidence type="ECO:0000256" key="6">
    <source>
        <dbReference type="ARBA" id="ARBA00030945"/>
    </source>
</evidence>
<dbReference type="InterPro" id="IPR043129">
    <property type="entry name" value="ATPase_NBD"/>
</dbReference>
<evidence type="ECO:0000256" key="3">
    <source>
        <dbReference type="ARBA" id="ARBA00017249"/>
    </source>
</evidence>
<name>A0A1T4K6G6_9ENTE</name>
<dbReference type="InterPro" id="IPR009377">
    <property type="entry name" value="EutA"/>
</dbReference>
<dbReference type="InterPro" id="IPR050696">
    <property type="entry name" value="FtsA/MreB"/>
</dbReference>
<dbReference type="NCBIfam" id="NF007992">
    <property type="entry name" value="PRK10719.1-3"/>
    <property type="match status" value="1"/>
</dbReference>
<evidence type="ECO:0000313" key="9">
    <source>
        <dbReference type="Proteomes" id="UP000190328"/>
    </source>
</evidence>
<dbReference type="RefSeq" id="WP_078806082.1">
    <property type="nucleotide sequence ID" value="NZ_FUXI01000001.1"/>
</dbReference>
<protein>
    <recommendedName>
        <fullName evidence="2">Chaperone protein DnaK</fullName>
    </recommendedName>
    <alternativeName>
        <fullName evidence="3">Chaperone protein dnaK</fullName>
    </alternativeName>
    <alternativeName>
        <fullName evidence="7">HSP70</fullName>
    </alternativeName>
    <alternativeName>
        <fullName evidence="6">Heat shock 70 kDa protein</fullName>
    </alternativeName>
    <alternativeName>
        <fullName evidence="5">Heat shock protein 70</fullName>
    </alternativeName>
</protein>
<evidence type="ECO:0000313" key="8">
    <source>
        <dbReference type="EMBL" id="SJZ38011.1"/>
    </source>
</evidence>
<evidence type="ECO:0000256" key="7">
    <source>
        <dbReference type="ARBA" id="ARBA00033103"/>
    </source>
</evidence>
<keyword evidence="4" id="KW-0346">Stress response</keyword>
<gene>
    <name evidence="8" type="ORF">SAMN02745116_00111</name>
</gene>
<evidence type="ECO:0000256" key="1">
    <source>
        <dbReference type="ARBA" id="ARBA00007381"/>
    </source>
</evidence>
<evidence type="ECO:0000256" key="5">
    <source>
        <dbReference type="ARBA" id="ARBA00030019"/>
    </source>
</evidence>
<sequence length="477" mass="52190">MEKEKLLSVGIDLGTSTSQIIISELTVENFASDFTIPRIDISEKEIVYRSEIIFTPLLDESNIDAEKLKEFVEREYERAGIQKGAIHTGAVIITGETARKENASNVLNALSNFAGDFVVATAGPDLESIIAGKGAGTQFISKESGERAVNLDIGGGTSNLVVFSAGDLESTGCFDIGGRVIKLDVATQTVKHMTPKVVKLAEHFHIPLAIGKPYQVSDLEKVCQHFAQILENAIGIGEQHELYDLFVTNHGIDVSHNIPLVTFSGGVADCFEEFTEQESLRFGDIGLLLGRAIKRSRIFSEKEVKHSKETIQATVVGAGTHLTEVSGSTISFTENILPIANLPVVHLEKVKEEVAENVLPKQILQKIKWHFENDSPQKIALAFDGWRNPRFQEIQDLTKQIVEGLTPFIQANLPIILVVKEDMAKTIGQSLYHLLPKDYPFISIDSITADNGDYIDIGEAIAGGSVLPVIIKTLVFD</sequence>
<dbReference type="PIRSF" id="PIRSF012293">
    <property type="entry name" value="EutA"/>
    <property type="match status" value="1"/>
</dbReference>
<organism evidence="8 9">
    <name type="scientific">Pilibacter termitis</name>
    <dbReference type="NCBI Taxonomy" id="263852"/>
    <lineage>
        <taxon>Bacteria</taxon>
        <taxon>Bacillati</taxon>
        <taxon>Bacillota</taxon>
        <taxon>Bacilli</taxon>
        <taxon>Lactobacillales</taxon>
        <taxon>Enterococcaceae</taxon>
        <taxon>Pilibacter</taxon>
    </lineage>
</organism>
<dbReference type="Pfam" id="PF06277">
    <property type="entry name" value="EutA"/>
    <property type="match status" value="1"/>
</dbReference>
<dbReference type="Proteomes" id="UP000190328">
    <property type="component" value="Unassembled WGS sequence"/>
</dbReference>
<proteinExistence type="inferred from homology"/>
<reference evidence="8 9" key="1">
    <citation type="submission" date="2017-02" db="EMBL/GenBank/DDBJ databases">
        <authorList>
            <person name="Peterson S.W."/>
        </authorList>
    </citation>
    <scope>NUCLEOTIDE SEQUENCE [LARGE SCALE GENOMIC DNA]</scope>
    <source>
        <strain evidence="8 9">ATCC BAA-1030</strain>
    </source>
</reference>
<dbReference type="EMBL" id="FUXI01000001">
    <property type="protein sequence ID" value="SJZ38011.1"/>
    <property type="molecule type" value="Genomic_DNA"/>
</dbReference>
<accession>A0A1T4K6G6</accession>
<dbReference type="PANTHER" id="PTHR32432:SF13">
    <property type="entry name" value="ETHANOLAMINE AMMONIA-LYASE REACTIVASE EUTA"/>
    <property type="match status" value="1"/>
</dbReference>
<dbReference type="STRING" id="263852.SAMN02745116_00111"/>
<keyword evidence="9" id="KW-1185">Reference proteome</keyword>
<dbReference type="OrthoDB" id="1542at2"/>
<evidence type="ECO:0000256" key="2">
    <source>
        <dbReference type="ARBA" id="ARBA00014415"/>
    </source>
</evidence>
<dbReference type="PANTHER" id="PTHR32432">
    <property type="entry name" value="CELL DIVISION PROTEIN FTSA-RELATED"/>
    <property type="match status" value="1"/>
</dbReference>